<evidence type="ECO:0000313" key="11">
    <source>
        <dbReference type="Proteomes" id="UP000028042"/>
    </source>
</evidence>
<evidence type="ECO:0000256" key="4">
    <source>
        <dbReference type="ARBA" id="ARBA00021948"/>
    </source>
</evidence>
<reference evidence="10" key="2">
    <citation type="submission" date="2015-10" db="EMBL/GenBank/DDBJ databases">
        <title>Improved Draft Genome Sequence of Clostridium pasteurianum Strain ATCC 6013 (DSM 525) Using a Hybrid Next-Generation Sequencing Approach.</title>
        <authorList>
            <person name="Pyne M.E."/>
            <person name="Utturkar S.M."/>
            <person name="Brown S.D."/>
            <person name="Moo-Young M."/>
            <person name="Chung D.A."/>
            <person name="Chou P.C."/>
        </authorList>
    </citation>
    <scope>NUCLEOTIDE SEQUENCE</scope>
    <source>
        <strain evidence="10">ATCC 6013</strain>
    </source>
</reference>
<dbReference type="GO" id="GO:0050545">
    <property type="term" value="F:sulfopyruvate decarboxylase activity"/>
    <property type="evidence" value="ECO:0007669"/>
    <property type="project" value="TreeGrafter"/>
</dbReference>
<dbReference type="KEGG" id="cpat:CLPA_c37880"/>
<evidence type="ECO:0000313" key="12">
    <source>
        <dbReference type="Proteomes" id="UP000030905"/>
    </source>
</evidence>
<reference evidence="10 11" key="3">
    <citation type="journal article" name="Genome Announc.">
        <title>Improved Draft Genome Sequence of Clostridium pasteurianum Strain ATCC 6013 (DSM 525) Using a Hybrid Next-Generation Sequencing Approach.</title>
        <authorList>
            <person name="Pyne M.E."/>
            <person name="Utturkar S."/>
            <person name="Brown S.D."/>
            <person name="Moo-Young M."/>
            <person name="Chung D.A."/>
            <person name="Chou C.P."/>
        </authorList>
    </citation>
    <scope>NUCLEOTIDE SEQUENCE [LARGE SCALE GENOMIC DNA]</scope>
    <source>
        <strain evidence="10 11">ATCC 6013</strain>
    </source>
</reference>
<organism evidence="9 12">
    <name type="scientific">Clostridium pasteurianum DSM 525 = ATCC 6013</name>
    <dbReference type="NCBI Taxonomy" id="1262449"/>
    <lineage>
        <taxon>Bacteria</taxon>
        <taxon>Bacillati</taxon>
        <taxon>Bacillota</taxon>
        <taxon>Clostridia</taxon>
        <taxon>Eubacteriales</taxon>
        <taxon>Clostridiaceae</taxon>
        <taxon>Clostridium</taxon>
    </lineage>
</organism>
<comment type="similarity">
    <text evidence="2 8">Belongs to the ComB family.</text>
</comment>
<evidence type="ECO:0000256" key="3">
    <source>
        <dbReference type="ARBA" id="ARBA00012953"/>
    </source>
</evidence>
<dbReference type="PATRIC" id="fig|1262449.3.peg.3606"/>
<evidence type="ECO:0000256" key="6">
    <source>
        <dbReference type="ARBA" id="ARBA00022842"/>
    </source>
</evidence>
<dbReference type="RefSeq" id="WP_003447643.1">
    <property type="nucleotide sequence ID" value="NZ_ANZB01000016.1"/>
</dbReference>
<dbReference type="Gene3D" id="3.90.1560.10">
    <property type="entry name" value="ComB-like"/>
    <property type="match status" value="1"/>
</dbReference>
<accession>A0A0H3J7D2</accession>
<comment type="cofactor">
    <cofactor evidence="1 8">
        <name>Mg(2+)</name>
        <dbReference type="ChEBI" id="CHEBI:18420"/>
    </cofactor>
</comment>
<dbReference type="Proteomes" id="UP000030905">
    <property type="component" value="Chromosome"/>
</dbReference>
<keyword evidence="5 8" id="KW-0378">Hydrolase</keyword>
<dbReference type="NCBIfam" id="NF002055">
    <property type="entry name" value="PRK00886.1-4"/>
    <property type="match status" value="1"/>
</dbReference>
<evidence type="ECO:0000313" key="10">
    <source>
        <dbReference type="EMBL" id="KRU14161.1"/>
    </source>
</evidence>
<dbReference type="GeneID" id="93075874"/>
<proteinExistence type="inferred from homology"/>
<dbReference type="InterPro" id="IPR036702">
    <property type="entry name" value="ComB-like_sf"/>
</dbReference>
<dbReference type="FunFam" id="3.90.1560.10:FF:000001">
    <property type="entry name" value="Probable 2-phosphosulfolactate phosphatase"/>
    <property type="match status" value="1"/>
</dbReference>
<dbReference type="PANTHER" id="PTHR37311:SF1">
    <property type="entry name" value="2-PHOSPHOSULFOLACTATE PHOSPHATASE-RELATED"/>
    <property type="match status" value="1"/>
</dbReference>
<dbReference type="eggNOG" id="COG2045">
    <property type="taxonomic scope" value="Bacteria"/>
</dbReference>
<dbReference type="AlphaFoldDB" id="A0A0H3J7D2"/>
<dbReference type="SUPFAM" id="SSF142823">
    <property type="entry name" value="ComB-like"/>
    <property type="match status" value="1"/>
</dbReference>
<evidence type="ECO:0000313" key="9">
    <source>
        <dbReference type="EMBL" id="AJA53814.1"/>
    </source>
</evidence>
<dbReference type="Proteomes" id="UP000028042">
    <property type="component" value="Unassembled WGS sequence"/>
</dbReference>
<dbReference type="KEGG" id="cpae:CPAST_c37880"/>
<dbReference type="Pfam" id="PF04029">
    <property type="entry name" value="2-ph_phosp"/>
    <property type="match status" value="1"/>
</dbReference>
<dbReference type="EMBL" id="CP009268">
    <property type="protein sequence ID" value="AJA53814.1"/>
    <property type="molecule type" value="Genomic_DNA"/>
</dbReference>
<evidence type="ECO:0000256" key="5">
    <source>
        <dbReference type="ARBA" id="ARBA00022801"/>
    </source>
</evidence>
<evidence type="ECO:0000256" key="8">
    <source>
        <dbReference type="HAMAP-Rule" id="MF_00490"/>
    </source>
</evidence>
<comment type="catalytic activity">
    <reaction evidence="7 8">
        <text>(2R)-O-phospho-3-sulfolactate + H2O = (2R)-3-sulfolactate + phosphate</text>
        <dbReference type="Rhea" id="RHEA:23416"/>
        <dbReference type="ChEBI" id="CHEBI:15377"/>
        <dbReference type="ChEBI" id="CHEBI:15597"/>
        <dbReference type="ChEBI" id="CHEBI:43474"/>
        <dbReference type="ChEBI" id="CHEBI:58738"/>
        <dbReference type="EC" id="3.1.3.71"/>
    </reaction>
</comment>
<protein>
    <recommendedName>
        <fullName evidence="4 8">Probable 2-phosphosulfolactate phosphatase</fullName>
        <ecNumber evidence="3 8">3.1.3.71</ecNumber>
    </recommendedName>
</protein>
<evidence type="ECO:0000256" key="1">
    <source>
        <dbReference type="ARBA" id="ARBA00001946"/>
    </source>
</evidence>
<keyword evidence="12" id="KW-1185">Reference proteome</keyword>
<gene>
    <name evidence="8 9" type="primary">comB</name>
    <name evidence="9" type="ORF">CLPA_c37880</name>
    <name evidence="10" type="ORF">CP6013_03417</name>
</gene>
<reference evidence="9 12" key="1">
    <citation type="journal article" date="2015" name="Genome Announc.">
        <title>Complete Genome Sequence of the Nitrogen-Fixing and Solvent-Producing Clostridium pasteurianum DSM 525.</title>
        <authorList>
            <person name="Poehlein A."/>
            <person name="Grosse-Honebrink A."/>
            <person name="Zhang Y."/>
            <person name="Minton N.P."/>
            <person name="Daniel R."/>
        </authorList>
    </citation>
    <scope>NUCLEOTIDE SEQUENCE [LARGE SCALE GENOMIC DNA]</scope>
    <source>
        <strain evidence="9">DSM 525</strain>
        <strain evidence="12">DSM 525 / ATCC 6013</strain>
    </source>
</reference>
<dbReference type="EMBL" id="JPGY02000001">
    <property type="protein sequence ID" value="KRU14161.1"/>
    <property type="molecule type" value="Genomic_DNA"/>
</dbReference>
<evidence type="ECO:0000256" key="7">
    <source>
        <dbReference type="ARBA" id="ARBA00033711"/>
    </source>
</evidence>
<dbReference type="PANTHER" id="PTHR37311">
    <property type="entry name" value="2-PHOSPHOSULFOLACTATE PHOSPHATASE-RELATED"/>
    <property type="match status" value="1"/>
</dbReference>
<evidence type="ECO:0000256" key="2">
    <source>
        <dbReference type="ARBA" id="ARBA00009997"/>
    </source>
</evidence>
<dbReference type="HAMAP" id="MF_00490">
    <property type="entry name" value="ComB"/>
    <property type="match status" value="1"/>
</dbReference>
<sequence>MKVDIIISADDIKEKKILNKSVVVIDMLRATSVIVTAIKNGCEGVIPVLTVDEAVKIAEKHRNEYILGGERDAIKIQGFDFSNSPLEYNEEKVKGKTLIMTTSNGTRAIKASIKAKNIIIAAMINAEAVVQKLIDYNEDVVIINAGTNGEFSIDDFICSGYIISILKKRHPISLSDIATTSLYIYEKNTDVKSFIKYANHYKKIKQLGLSKDLEYCCQKNIVDAAPEYKDGIITIK</sequence>
<name>A0A0H3J7D2_CLOPA</name>
<dbReference type="EC" id="3.1.3.71" evidence="3 8"/>
<keyword evidence="6 8" id="KW-0460">Magnesium</keyword>
<dbReference type="GO" id="GO:0050532">
    <property type="term" value="F:2-phosphosulfolactate phosphatase activity"/>
    <property type="evidence" value="ECO:0007669"/>
    <property type="project" value="UniProtKB-UniRule"/>
</dbReference>
<dbReference type="GO" id="GO:0000287">
    <property type="term" value="F:magnesium ion binding"/>
    <property type="evidence" value="ECO:0007669"/>
    <property type="project" value="UniProtKB-UniRule"/>
</dbReference>
<dbReference type="InterPro" id="IPR005238">
    <property type="entry name" value="ComB-like"/>
</dbReference>